<evidence type="ECO:0000313" key="2">
    <source>
        <dbReference type="Proteomes" id="UP000694001"/>
    </source>
</evidence>
<gene>
    <name evidence="1" type="ORF">KO353_08260</name>
</gene>
<dbReference type="Proteomes" id="UP000694001">
    <property type="component" value="Chromosome"/>
</dbReference>
<name>A0A975TZC9_9PROT</name>
<organism evidence="1 2">
    <name type="scientific">Elioraea tepida</name>
    <dbReference type="NCBI Taxonomy" id="2843330"/>
    <lineage>
        <taxon>Bacteria</taxon>
        <taxon>Pseudomonadati</taxon>
        <taxon>Pseudomonadota</taxon>
        <taxon>Alphaproteobacteria</taxon>
        <taxon>Acetobacterales</taxon>
        <taxon>Elioraeaceae</taxon>
        <taxon>Elioraea</taxon>
    </lineage>
</organism>
<dbReference type="AlphaFoldDB" id="A0A975TZC9"/>
<accession>A0A975TZC9</accession>
<reference evidence="1" key="1">
    <citation type="submission" date="2021-06" db="EMBL/GenBank/DDBJ databases">
        <title>Elioraea tepida, sp. nov., a moderately thermophilic aerobic anoxygenic phototrophic bacterium isolated from an alkaline siliceous hot spring mat community in Yellowstone National Park, WY, USA.</title>
        <authorList>
            <person name="Saini M.K."/>
            <person name="Yoshida S."/>
            <person name="Sebastian A."/>
            <person name="Hirose S."/>
            <person name="Hara E."/>
            <person name="Tamaki H."/>
            <person name="Soulier N.T."/>
            <person name="Albert I."/>
            <person name="Hanada S."/>
            <person name="Bryant D.A."/>
            <person name="Tank M."/>
        </authorList>
    </citation>
    <scope>NUCLEOTIDE SEQUENCE</scope>
    <source>
        <strain evidence="1">MS-P2</strain>
    </source>
</reference>
<sequence>MAERRPRSGASQAPLAALSILRSGGVAGLMRRRTIDVASLTEAQRQALEALAASPAAGPSPGADRFSFTLTLAYADGTTREITVPEERVPDALADLLR</sequence>
<dbReference type="InterPro" id="IPR049457">
    <property type="entry name" value="Emfourin"/>
</dbReference>
<keyword evidence="2" id="KW-1185">Reference proteome</keyword>
<evidence type="ECO:0000313" key="1">
    <source>
        <dbReference type="EMBL" id="QXM23345.1"/>
    </source>
</evidence>
<dbReference type="RefSeq" id="WP_218284205.1">
    <property type="nucleotide sequence ID" value="NZ_CP076448.1"/>
</dbReference>
<dbReference type="KEGG" id="elio:KO353_08260"/>
<proteinExistence type="predicted"/>
<dbReference type="EMBL" id="CP076448">
    <property type="protein sequence ID" value="QXM23345.1"/>
    <property type="molecule type" value="Genomic_DNA"/>
</dbReference>
<protein>
    <submittedName>
        <fullName evidence="1">Uncharacterized protein</fullName>
    </submittedName>
</protein>
<dbReference type="Pfam" id="PF20242">
    <property type="entry name" value="Emfourin"/>
    <property type="match status" value="1"/>
</dbReference>